<dbReference type="EMBL" id="KI913474">
    <property type="protein sequence ID" value="ETV63945.1"/>
    <property type="molecule type" value="Genomic_DNA"/>
</dbReference>
<reference evidence="1" key="1">
    <citation type="submission" date="2013-12" db="EMBL/GenBank/DDBJ databases">
        <title>The Genome Sequence of Aphanomyces astaci APO3.</title>
        <authorList>
            <consortium name="The Broad Institute Genomics Platform"/>
            <person name="Russ C."/>
            <person name="Tyler B."/>
            <person name="van West P."/>
            <person name="Dieguez-Uribeondo J."/>
            <person name="Young S.K."/>
            <person name="Zeng Q."/>
            <person name="Gargeya S."/>
            <person name="Fitzgerald M."/>
            <person name="Abouelleil A."/>
            <person name="Alvarado L."/>
            <person name="Chapman S.B."/>
            <person name="Gainer-Dewar J."/>
            <person name="Goldberg J."/>
            <person name="Griggs A."/>
            <person name="Gujja S."/>
            <person name="Hansen M."/>
            <person name="Howarth C."/>
            <person name="Imamovic A."/>
            <person name="Ireland A."/>
            <person name="Larimer J."/>
            <person name="McCowan C."/>
            <person name="Murphy C."/>
            <person name="Pearson M."/>
            <person name="Poon T.W."/>
            <person name="Priest M."/>
            <person name="Roberts A."/>
            <person name="Saif S."/>
            <person name="Shea T."/>
            <person name="Sykes S."/>
            <person name="Wortman J."/>
            <person name="Nusbaum C."/>
            <person name="Birren B."/>
        </authorList>
    </citation>
    <scope>NUCLEOTIDE SEQUENCE [LARGE SCALE GENOMIC DNA]</scope>
    <source>
        <strain evidence="1">APO3</strain>
    </source>
</reference>
<name>W4F8Y4_APHAT</name>
<proteinExistence type="predicted"/>
<dbReference type="OrthoDB" id="2420591at2759"/>
<dbReference type="GeneID" id="20821121"/>
<dbReference type="RefSeq" id="XP_009846574.1">
    <property type="nucleotide sequence ID" value="XM_009848272.1"/>
</dbReference>
<dbReference type="VEuPathDB" id="FungiDB:H257_19125"/>
<sequence length="159" mass="17707">MPKWGPPEFGVMPCLANTQRVCTLVQELLHGLLRQCKRQCKRHFNQLSMRCNLFSTRTSVSFYPPYFCPVFTLLSESRGIARIINSNVCQHNDLIQELVDNHGAVPAMLPAGLTLGMLKALPSATVNAVLAAYDQVPVGDLAARRCQLGVWFGLKRGFF</sequence>
<evidence type="ECO:0000313" key="1">
    <source>
        <dbReference type="EMBL" id="ETV63945.1"/>
    </source>
</evidence>
<dbReference type="AlphaFoldDB" id="W4F8Y4"/>
<dbReference type="RefSeq" id="XP_009846575.1">
    <property type="nucleotide sequence ID" value="XM_009848273.1"/>
</dbReference>
<protein>
    <submittedName>
        <fullName evidence="1">Uncharacterized protein</fullName>
    </submittedName>
</protein>
<gene>
    <name evidence="1" type="ORF">H257_19125</name>
</gene>
<organism evidence="1">
    <name type="scientific">Aphanomyces astaci</name>
    <name type="common">Crayfish plague agent</name>
    <dbReference type="NCBI Taxonomy" id="112090"/>
    <lineage>
        <taxon>Eukaryota</taxon>
        <taxon>Sar</taxon>
        <taxon>Stramenopiles</taxon>
        <taxon>Oomycota</taxon>
        <taxon>Saprolegniomycetes</taxon>
        <taxon>Saprolegniales</taxon>
        <taxon>Verrucalvaceae</taxon>
        <taxon>Aphanomyces</taxon>
    </lineage>
</organism>
<accession>W4F8Y4</accession>
<dbReference type="EMBL" id="KI913474">
    <property type="protein sequence ID" value="ETV63946.1"/>
    <property type="molecule type" value="Genomic_DNA"/>
</dbReference>